<dbReference type="GeneID" id="92051913"/>
<protein>
    <submittedName>
        <fullName evidence="2">Uncharacterized protein</fullName>
    </submittedName>
</protein>
<evidence type="ECO:0000256" key="1">
    <source>
        <dbReference type="SAM" id="MobiDB-lite"/>
    </source>
</evidence>
<organism evidence="2 3">
    <name type="scientific">Apiospora hydei</name>
    <dbReference type="NCBI Taxonomy" id="1337664"/>
    <lineage>
        <taxon>Eukaryota</taxon>
        <taxon>Fungi</taxon>
        <taxon>Dikarya</taxon>
        <taxon>Ascomycota</taxon>
        <taxon>Pezizomycotina</taxon>
        <taxon>Sordariomycetes</taxon>
        <taxon>Xylariomycetidae</taxon>
        <taxon>Amphisphaeriales</taxon>
        <taxon>Apiosporaceae</taxon>
        <taxon>Apiospora</taxon>
    </lineage>
</organism>
<dbReference type="EMBL" id="JAQQWN010000010">
    <property type="protein sequence ID" value="KAK8062442.1"/>
    <property type="molecule type" value="Genomic_DNA"/>
</dbReference>
<accession>A0ABR1UU71</accession>
<feature type="compositionally biased region" description="Basic and acidic residues" evidence="1">
    <location>
        <begin position="149"/>
        <end position="160"/>
    </location>
</feature>
<feature type="region of interest" description="Disordered" evidence="1">
    <location>
        <begin position="148"/>
        <end position="181"/>
    </location>
</feature>
<keyword evidence="3" id="KW-1185">Reference proteome</keyword>
<sequence>MLQKKELVPGNDRVRAELVQQTRQFREWVVSTASSELLVHALGGSARWAKLAFFCGSHLGGDAHTRGRSSIRSFISQFLRQEDSFNTSQLSAHVELRSVKRGDVRELCELFGWFLRNMRGDSVVVLLTNIDNIKYYERDEPINVMRLQAPDHEPMPDDRASPGYRSELRLVQGVNPSDGKS</sequence>
<dbReference type="PANTHER" id="PTHR40619">
    <property type="entry name" value="FUNGAL STAND N-TERMINAL GOODBYE DOMAIN-CONTAINING PROTEIN"/>
    <property type="match status" value="1"/>
</dbReference>
<gene>
    <name evidence="2" type="ORF">PG997_014539</name>
</gene>
<proteinExistence type="predicted"/>
<dbReference type="RefSeq" id="XP_066661041.1">
    <property type="nucleotide sequence ID" value="XM_066818853.1"/>
</dbReference>
<dbReference type="PANTHER" id="PTHR40619:SF3">
    <property type="entry name" value="FUNGAL STAND N-TERMINAL GOODBYE DOMAIN-CONTAINING PROTEIN"/>
    <property type="match status" value="1"/>
</dbReference>
<reference evidence="2 3" key="1">
    <citation type="submission" date="2023-01" db="EMBL/GenBank/DDBJ databases">
        <title>Analysis of 21 Apiospora genomes using comparative genomics revels a genus with tremendous synthesis potential of carbohydrate active enzymes and secondary metabolites.</title>
        <authorList>
            <person name="Sorensen T."/>
        </authorList>
    </citation>
    <scope>NUCLEOTIDE SEQUENCE [LARGE SCALE GENOMIC DNA]</scope>
    <source>
        <strain evidence="2 3">CBS 114990</strain>
    </source>
</reference>
<comment type="caution">
    <text evidence="2">The sequence shown here is derived from an EMBL/GenBank/DDBJ whole genome shotgun (WGS) entry which is preliminary data.</text>
</comment>
<evidence type="ECO:0000313" key="3">
    <source>
        <dbReference type="Proteomes" id="UP001433268"/>
    </source>
</evidence>
<evidence type="ECO:0000313" key="2">
    <source>
        <dbReference type="EMBL" id="KAK8062442.1"/>
    </source>
</evidence>
<dbReference type="Proteomes" id="UP001433268">
    <property type="component" value="Unassembled WGS sequence"/>
</dbReference>
<name>A0ABR1UU71_9PEZI</name>